<organism evidence="1 2">
    <name type="scientific">Chenggangzhangella methanolivorans</name>
    <dbReference type="NCBI Taxonomy" id="1437009"/>
    <lineage>
        <taxon>Bacteria</taxon>
        <taxon>Pseudomonadati</taxon>
        <taxon>Pseudomonadota</taxon>
        <taxon>Alphaproteobacteria</taxon>
        <taxon>Hyphomicrobiales</taxon>
        <taxon>Methylopilaceae</taxon>
        <taxon>Chenggangzhangella</taxon>
    </lineage>
</organism>
<protein>
    <submittedName>
        <fullName evidence="1">Uncharacterized protein</fullName>
    </submittedName>
</protein>
<keyword evidence="2" id="KW-1185">Reference proteome</keyword>
<name>A0A9E6RCI7_9HYPH</name>
<dbReference type="Proteomes" id="UP000825701">
    <property type="component" value="Chromosome"/>
</dbReference>
<accession>A0A9E6RCI7</accession>
<evidence type="ECO:0000313" key="2">
    <source>
        <dbReference type="Proteomes" id="UP000825701"/>
    </source>
</evidence>
<dbReference type="RefSeq" id="WP_261401482.1">
    <property type="nucleotide sequence ID" value="NZ_CP081869.1"/>
</dbReference>
<gene>
    <name evidence="1" type="ORF">K6K41_16060</name>
</gene>
<evidence type="ECO:0000313" key="1">
    <source>
        <dbReference type="EMBL" id="QZN98550.1"/>
    </source>
</evidence>
<dbReference type="KEGG" id="cmet:K6K41_16060"/>
<proteinExistence type="predicted"/>
<reference evidence="1" key="1">
    <citation type="submission" date="2021-08" db="EMBL/GenBank/DDBJ databases">
        <authorList>
            <person name="Zhang H."/>
            <person name="Xu M."/>
            <person name="Yu Z."/>
            <person name="Yang L."/>
            <person name="Cai Y."/>
        </authorList>
    </citation>
    <scope>NUCLEOTIDE SEQUENCE</scope>
    <source>
        <strain evidence="1">CHL1</strain>
    </source>
</reference>
<sequence>MSKQIVNAEKRFAVAASGSLAVYQMTYEALSDVDLDEARDRAPDLMRAIHEALSRQEGRVGGPHAGLVFGGYSEREGRFAAYAVRTADDSLCPGSKAFEPIEVALFTAPEMVADDKPVVFDAATVIAAIAQHGVHGFCRQVMEGQRAGARHALESALQGQPLIGGACEVTTISEYGVTTERVAEWQDTVGDRYEDLSDAPSLALA</sequence>
<dbReference type="EMBL" id="CP081869">
    <property type="protein sequence ID" value="QZN98550.1"/>
    <property type="molecule type" value="Genomic_DNA"/>
</dbReference>
<dbReference type="AlphaFoldDB" id="A0A9E6RCI7"/>